<feature type="signal peptide" evidence="2">
    <location>
        <begin position="1"/>
        <end position="16"/>
    </location>
</feature>
<evidence type="ECO:0000313" key="3">
    <source>
        <dbReference type="Proteomes" id="UP000095284"/>
    </source>
</evidence>
<dbReference type="GO" id="GO:0006508">
    <property type="term" value="P:proteolysis"/>
    <property type="evidence" value="ECO:0007669"/>
    <property type="project" value="UniProtKB-KW"/>
</dbReference>
<dbReference type="Gene3D" id="3.40.50.1820">
    <property type="entry name" value="alpha/beta hydrolase"/>
    <property type="match status" value="1"/>
</dbReference>
<keyword evidence="2" id="KW-0121">Carboxypeptidase</keyword>
<dbReference type="InterPro" id="IPR018202">
    <property type="entry name" value="Ser_caboxypep_ser_AS"/>
</dbReference>
<reference evidence="4" key="1">
    <citation type="submission" date="2016-11" db="UniProtKB">
        <authorList>
            <consortium name="WormBaseParasite"/>
        </authorList>
    </citation>
    <scope>IDENTIFICATION</scope>
</reference>
<dbReference type="EC" id="3.4.16.-" evidence="2"/>
<dbReference type="eggNOG" id="KOG1282">
    <property type="taxonomic scope" value="Eukaryota"/>
</dbReference>
<dbReference type="Proteomes" id="UP000095284">
    <property type="component" value="Unplaced"/>
</dbReference>
<dbReference type="InterPro" id="IPR001563">
    <property type="entry name" value="Peptidase_S10"/>
</dbReference>
<dbReference type="PROSITE" id="PS00131">
    <property type="entry name" value="CARBOXYPEPT_SER_SER"/>
    <property type="match status" value="1"/>
</dbReference>
<dbReference type="PRINTS" id="PR00724">
    <property type="entry name" value="CRBOXYPTASEC"/>
</dbReference>
<sequence length="435" mass="49361">MLTLFPIFILAHFCSADIKSDHEIKSLPLLDWQLNFKQYSGRLNVSDTRSLSYWLVESQSNKDKDPLVLWMNGGPGCSSFFGLLMEHGPFRLTDGMDINLNLTKNPDSWNNFANVLYLETPAGVGFSTNSDVEHTNYSDDTTAEDNLTFLRKFLEAYPEYKGRDFYITGESYGGCLVPSLANHQLLTKEKVDLVLKGVAIGNGVTDDRWDSYVPLALGFHGAKQTLLQLGQWMREYCPSGFDNLCEGGKVPDQPSSSLFDRYSALMNNPYDDRINEYDINRPCFNNFLCGGNSIDNYLNRRDVQKAMHFATDDGDTTTWNMCNMDLNKAYDKCKDITDVVRNLMKNELKILYFYGETDTVCPFVIGDLFTHKIGKNPKTAPWFVDDLYAGTKTTFDGNLTYTTIADCGHMAAGWKPKQTARAVHHFINDIRDWNN</sequence>
<protein>
    <recommendedName>
        <fullName evidence="2">Carboxypeptidase</fullName>
        <ecNumber evidence="2">3.4.16.-</ecNumber>
    </recommendedName>
</protein>
<dbReference type="Pfam" id="PF00450">
    <property type="entry name" value="Peptidase_S10"/>
    <property type="match status" value="1"/>
</dbReference>
<comment type="similarity">
    <text evidence="1 2">Belongs to the peptidase S10 family.</text>
</comment>
<dbReference type="InterPro" id="IPR029058">
    <property type="entry name" value="AB_hydrolase_fold"/>
</dbReference>
<accession>A0A1I7SDV9</accession>
<dbReference type="PANTHER" id="PTHR11802:SF201">
    <property type="entry name" value="CARBOXYPEPTIDASE"/>
    <property type="match status" value="1"/>
</dbReference>
<evidence type="ECO:0000256" key="1">
    <source>
        <dbReference type="ARBA" id="ARBA00009431"/>
    </source>
</evidence>
<dbReference type="WBParaSite" id="BXY_1121700.1">
    <property type="protein sequence ID" value="BXY_1121700.1"/>
    <property type="gene ID" value="BXY_1121700"/>
</dbReference>
<dbReference type="GO" id="GO:0004185">
    <property type="term" value="F:serine-type carboxypeptidase activity"/>
    <property type="evidence" value="ECO:0007669"/>
    <property type="project" value="UniProtKB-UniRule"/>
</dbReference>
<organism evidence="3 4">
    <name type="scientific">Bursaphelenchus xylophilus</name>
    <name type="common">Pinewood nematode worm</name>
    <name type="synonym">Aphelenchoides xylophilus</name>
    <dbReference type="NCBI Taxonomy" id="6326"/>
    <lineage>
        <taxon>Eukaryota</taxon>
        <taxon>Metazoa</taxon>
        <taxon>Ecdysozoa</taxon>
        <taxon>Nematoda</taxon>
        <taxon>Chromadorea</taxon>
        <taxon>Rhabditida</taxon>
        <taxon>Tylenchina</taxon>
        <taxon>Tylenchomorpha</taxon>
        <taxon>Aphelenchoidea</taxon>
        <taxon>Aphelenchoididae</taxon>
        <taxon>Bursaphelenchus</taxon>
    </lineage>
</organism>
<evidence type="ECO:0000256" key="2">
    <source>
        <dbReference type="RuleBase" id="RU361156"/>
    </source>
</evidence>
<dbReference type="PANTHER" id="PTHR11802">
    <property type="entry name" value="SERINE PROTEASE FAMILY S10 SERINE CARBOXYPEPTIDASE"/>
    <property type="match status" value="1"/>
</dbReference>
<keyword evidence="2" id="KW-0645">Protease</keyword>
<proteinExistence type="inferred from homology"/>
<keyword evidence="2" id="KW-0378">Hydrolase</keyword>
<name>A0A1I7SDV9_BURXY</name>
<dbReference type="AlphaFoldDB" id="A0A1I7SDV9"/>
<keyword evidence="2" id="KW-0732">Signal</keyword>
<evidence type="ECO:0000313" key="4">
    <source>
        <dbReference type="WBParaSite" id="BXY_1121700.1"/>
    </source>
</evidence>
<dbReference type="SUPFAM" id="SSF53474">
    <property type="entry name" value="alpha/beta-Hydrolases"/>
    <property type="match status" value="1"/>
</dbReference>
<feature type="chain" id="PRO_5033203737" description="Carboxypeptidase" evidence="2">
    <location>
        <begin position="17"/>
        <end position="435"/>
    </location>
</feature>